<dbReference type="PRINTS" id="PR00412">
    <property type="entry name" value="EPOXHYDRLASE"/>
</dbReference>
<feature type="domain" description="AB hydrolase-1" evidence="1">
    <location>
        <begin position="33"/>
        <end position="280"/>
    </location>
</feature>
<accession>A0ABT9G7B3</accession>
<sequence>MQTAALPTPAGPVDLYAYTGGKPWSDDAGRPVVVFIHGALNDHSVWTLPARWFAHHGWRVLAVDLPGHGRSSGPVQASVADLADTLLALLARLGVARAALVGHSMGSLIALEAAARCAAAEAPLQVDRLVLVGTAVPMPVSPALLETAAREPLQAIERVVSFGHSSLGAKPGNPGPGTWHHGASRMLMRRVLNRSKGVAGVAHNLFHHDFSLCHEHAGGLDAASRIAEGGRTRSTAILGARDRMTLPQAAREVCARLDAAVHTLPAAGHELMQEDPEGLLKALRLALG</sequence>
<dbReference type="PANTHER" id="PTHR43798:SF33">
    <property type="entry name" value="HYDROLASE, PUTATIVE (AFU_ORTHOLOGUE AFUA_2G14860)-RELATED"/>
    <property type="match status" value="1"/>
</dbReference>
<proteinExistence type="predicted"/>
<name>A0ABT9G7B3_LEPDI</name>
<dbReference type="InterPro" id="IPR000073">
    <property type="entry name" value="AB_hydrolase_1"/>
</dbReference>
<dbReference type="Gene3D" id="3.40.50.1820">
    <property type="entry name" value="alpha/beta hydrolase"/>
    <property type="match status" value="1"/>
</dbReference>
<keyword evidence="2" id="KW-0378">Hydrolase</keyword>
<dbReference type="PANTHER" id="PTHR43798">
    <property type="entry name" value="MONOACYLGLYCEROL LIPASE"/>
    <property type="match status" value="1"/>
</dbReference>
<dbReference type="GO" id="GO:0016787">
    <property type="term" value="F:hydrolase activity"/>
    <property type="evidence" value="ECO:0007669"/>
    <property type="project" value="UniProtKB-KW"/>
</dbReference>
<dbReference type="InterPro" id="IPR050266">
    <property type="entry name" value="AB_hydrolase_sf"/>
</dbReference>
<evidence type="ECO:0000259" key="1">
    <source>
        <dbReference type="Pfam" id="PF12697"/>
    </source>
</evidence>
<dbReference type="RefSeq" id="WP_305750752.1">
    <property type="nucleotide sequence ID" value="NZ_JAUZEE010000009.1"/>
</dbReference>
<dbReference type="Pfam" id="PF12697">
    <property type="entry name" value="Abhydrolase_6"/>
    <property type="match status" value="1"/>
</dbReference>
<dbReference type="SUPFAM" id="SSF53474">
    <property type="entry name" value="alpha/beta-Hydrolases"/>
    <property type="match status" value="1"/>
</dbReference>
<organism evidence="2 3">
    <name type="scientific">Leptothrix discophora</name>
    <dbReference type="NCBI Taxonomy" id="89"/>
    <lineage>
        <taxon>Bacteria</taxon>
        <taxon>Pseudomonadati</taxon>
        <taxon>Pseudomonadota</taxon>
        <taxon>Betaproteobacteria</taxon>
        <taxon>Burkholderiales</taxon>
        <taxon>Sphaerotilaceae</taxon>
        <taxon>Leptothrix</taxon>
    </lineage>
</organism>
<dbReference type="PRINTS" id="PR00111">
    <property type="entry name" value="ABHYDROLASE"/>
</dbReference>
<protein>
    <submittedName>
        <fullName evidence="2">Alpha/beta hydrolase</fullName>
    </submittedName>
</protein>
<dbReference type="InterPro" id="IPR000639">
    <property type="entry name" value="Epox_hydrolase-like"/>
</dbReference>
<dbReference type="EMBL" id="JAUZEE010000009">
    <property type="protein sequence ID" value="MDP4302147.1"/>
    <property type="molecule type" value="Genomic_DNA"/>
</dbReference>
<evidence type="ECO:0000313" key="2">
    <source>
        <dbReference type="EMBL" id="MDP4302147.1"/>
    </source>
</evidence>
<dbReference type="Proteomes" id="UP001235760">
    <property type="component" value="Unassembled WGS sequence"/>
</dbReference>
<evidence type="ECO:0000313" key="3">
    <source>
        <dbReference type="Proteomes" id="UP001235760"/>
    </source>
</evidence>
<comment type="caution">
    <text evidence="2">The sequence shown here is derived from an EMBL/GenBank/DDBJ whole genome shotgun (WGS) entry which is preliminary data.</text>
</comment>
<keyword evidence="3" id="KW-1185">Reference proteome</keyword>
<dbReference type="InterPro" id="IPR029058">
    <property type="entry name" value="AB_hydrolase_fold"/>
</dbReference>
<reference evidence="2 3" key="1">
    <citation type="submission" date="2023-08" db="EMBL/GenBank/DDBJ databases">
        <authorList>
            <person name="Roldan D.M."/>
            <person name="Menes R.J."/>
        </authorList>
    </citation>
    <scope>NUCLEOTIDE SEQUENCE [LARGE SCALE GENOMIC DNA]</scope>
    <source>
        <strain evidence="2 3">CCM 2812</strain>
    </source>
</reference>
<gene>
    <name evidence="2" type="ORF">Q8X39_16040</name>
</gene>